<dbReference type="AlphaFoldDB" id="A0A7C8I4F1"/>
<keyword evidence="5" id="KW-1185">Reference proteome</keyword>
<feature type="domain" description="Peptidase S8/S53" evidence="3">
    <location>
        <begin position="699"/>
        <end position="936"/>
    </location>
</feature>
<gene>
    <name evidence="4" type="ORF">BDV95DRAFT_574246</name>
</gene>
<evidence type="ECO:0000313" key="5">
    <source>
        <dbReference type="Proteomes" id="UP000481861"/>
    </source>
</evidence>
<dbReference type="EMBL" id="JAADJZ010000013">
    <property type="protein sequence ID" value="KAF2870617.1"/>
    <property type="molecule type" value="Genomic_DNA"/>
</dbReference>
<keyword evidence="2" id="KW-0645">Protease</keyword>
<keyword evidence="2" id="KW-0378">Hydrolase</keyword>
<evidence type="ECO:0000256" key="2">
    <source>
        <dbReference type="PROSITE-ProRule" id="PRU01240"/>
    </source>
</evidence>
<dbReference type="Gene3D" id="1.25.40.20">
    <property type="entry name" value="Ankyrin repeat-containing domain"/>
    <property type="match status" value="1"/>
</dbReference>
<name>A0A7C8I4F1_9PLEO</name>
<dbReference type="OrthoDB" id="3795339at2759"/>
<comment type="caution">
    <text evidence="4">The sequence shown here is derived from an EMBL/GenBank/DDBJ whole genome shotgun (WGS) entry which is preliminary data.</text>
</comment>
<feature type="active site" description="Charge relay system" evidence="2">
    <location>
        <position position="919"/>
    </location>
</feature>
<accession>A0A7C8I4F1</accession>
<dbReference type="Pfam" id="PF00082">
    <property type="entry name" value="Peptidase_S8"/>
    <property type="match status" value="1"/>
</dbReference>
<dbReference type="GO" id="GO:0004252">
    <property type="term" value="F:serine-type endopeptidase activity"/>
    <property type="evidence" value="ECO:0007669"/>
    <property type="project" value="UniProtKB-UniRule"/>
</dbReference>
<dbReference type="Proteomes" id="UP000481861">
    <property type="component" value="Unassembled WGS sequence"/>
</dbReference>
<dbReference type="InterPro" id="IPR051048">
    <property type="entry name" value="Peptidase_S8/S53_subtilisin"/>
</dbReference>
<keyword evidence="2" id="KW-0720">Serine protease</keyword>
<sequence>MTLILSPEPMATNVRFLQAFSGKSPTNTRDAVWSLWKQKKFKHYLWLTSIDEAIQVYRDDGGFQQESPVAELRQLFQKTDTLYSHAKRWELFNLVLNDLQKGKADSTENIIAIALSEAFPEECFKRIFENGRQKGASPFVKASSIGASDLVGKMLQKYRETSTTDPENTPIEVLTNIQEALKQATTESHLAVIEKILAHDSRFASQDRVNQIITQNADRPSPFLQGCNGHAIGPRSPSELARREADEQSLKVLCAFMAANSRLAGRETFQKAVYPGSQLIFGYLLRADREGGATYVQMPLSFRQHIESEEAGQYVLQRGKEAVWQIYCEEILVSRNNWADGPDKHEESVENQGSQLLHQAIKHRKVYAVKWLLEHCPKLSVYKTQGSYPLEILTAHVPNCEARKIMRDILVPSVIRNAEMYTVRTILNTSKVEVNEISLPLSQFNTRDFSFADYVFGLTSSAVQPSDRHHLRCLNFEKVLKSVDFPDLNVRFPAGIQDEMRTDNSEIETVLDWLRRKGVEEIMNINVPDRLYSSHTDLTIRNCVCGFKVENLNWRKMNLYLDNYDADWKPTEQPVWAKSLKKLSLFSDGTPAVHDHWISRLPKLRAQGLQAVEVYVVEDTMSSRRANEVHRELRKRFRTICDPIKLDYTISKQRWSISDEQVEQRKLGEINSSAVGPKVANFIAKFNNAHKEITSLHSAKVAVIDSGVVGVRHSIEDPNPSNQLPVIHGSDFADRIVAGRSFVYDRDGEEVPWYLASDPHGTQMTRLICAINPCCEVYVARVGENSKSAMSASSIEKAIDWAVDRGVDIISMSLATTDDENRVIRKALERATDKDIAVFCSTADEGNNSGSAYPADYDTNSENALSRIFGVFAVTACDGRGKPLNISKEKGYSYRLVGKDVLVGAVPFLRSQEIVSGSSVATAIAAGLASLVLSCRRIVHKNEAMLDRELSRRQEIIRRFELMKNEKLEESAKYPLYVRPFKLCGAKMQDDFQFEEVLIRAFGDKPSRDLWT</sequence>
<evidence type="ECO:0000313" key="4">
    <source>
        <dbReference type="EMBL" id="KAF2870617.1"/>
    </source>
</evidence>
<dbReference type="InterPro" id="IPR036770">
    <property type="entry name" value="Ankyrin_rpt-contain_sf"/>
</dbReference>
<feature type="active site" description="Charge relay system" evidence="2">
    <location>
        <position position="705"/>
    </location>
</feature>
<dbReference type="PROSITE" id="PS51892">
    <property type="entry name" value="SUBTILASE"/>
    <property type="match status" value="1"/>
</dbReference>
<reference evidence="4 5" key="1">
    <citation type="submission" date="2020-01" db="EMBL/GenBank/DDBJ databases">
        <authorList>
            <consortium name="DOE Joint Genome Institute"/>
            <person name="Haridas S."/>
            <person name="Albert R."/>
            <person name="Binder M."/>
            <person name="Bloem J."/>
            <person name="Labutti K."/>
            <person name="Salamov A."/>
            <person name="Andreopoulos B."/>
            <person name="Baker S.E."/>
            <person name="Barry K."/>
            <person name="Bills G."/>
            <person name="Bluhm B.H."/>
            <person name="Cannon C."/>
            <person name="Castanera R."/>
            <person name="Culley D.E."/>
            <person name="Daum C."/>
            <person name="Ezra D."/>
            <person name="Gonzalez J.B."/>
            <person name="Henrissat B."/>
            <person name="Kuo A."/>
            <person name="Liang C."/>
            <person name="Lipzen A."/>
            <person name="Lutzoni F."/>
            <person name="Magnuson J."/>
            <person name="Mondo S."/>
            <person name="Nolan M."/>
            <person name="Ohm R."/>
            <person name="Pangilinan J."/>
            <person name="Park H.-J.H."/>
            <person name="Ramirez L."/>
            <person name="Alfaro M."/>
            <person name="Sun H."/>
            <person name="Tritt A."/>
            <person name="Yoshinaga Y."/>
            <person name="Zwiers L.-H.L."/>
            <person name="Turgeon B.G."/>
            <person name="Goodwin S.B."/>
            <person name="Spatafora J.W."/>
            <person name="Crous P.W."/>
            <person name="Grigoriev I.V."/>
        </authorList>
    </citation>
    <scope>NUCLEOTIDE SEQUENCE [LARGE SCALE GENOMIC DNA]</scope>
    <source>
        <strain evidence="4 5">CBS 611.86</strain>
    </source>
</reference>
<comment type="similarity">
    <text evidence="1 2">Belongs to the peptidase S8 family.</text>
</comment>
<dbReference type="Gene3D" id="3.40.50.200">
    <property type="entry name" value="Peptidase S8/S53 domain"/>
    <property type="match status" value="1"/>
</dbReference>
<evidence type="ECO:0000259" key="3">
    <source>
        <dbReference type="Pfam" id="PF00082"/>
    </source>
</evidence>
<dbReference type="PANTHER" id="PTHR43399">
    <property type="entry name" value="SUBTILISIN-RELATED"/>
    <property type="match status" value="1"/>
</dbReference>
<evidence type="ECO:0000256" key="1">
    <source>
        <dbReference type="ARBA" id="ARBA00011073"/>
    </source>
</evidence>
<dbReference type="InterPro" id="IPR000209">
    <property type="entry name" value="Peptidase_S8/S53_dom"/>
</dbReference>
<dbReference type="GO" id="GO:0006508">
    <property type="term" value="P:proteolysis"/>
    <property type="evidence" value="ECO:0007669"/>
    <property type="project" value="UniProtKB-KW"/>
</dbReference>
<dbReference type="SUPFAM" id="SSF52743">
    <property type="entry name" value="Subtilisin-like"/>
    <property type="match status" value="1"/>
</dbReference>
<dbReference type="PANTHER" id="PTHR43399:SF4">
    <property type="entry name" value="CELL WALL-ASSOCIATED PROTEASE"/>
    <property type="match status" value="1"/>
</dbReference>
<dbReference type="InterPro" id="IPR036852">
    <property type="entry name" value="Peptidase_S8/S53_dom_sf"/>
</dbReference>
<organism evidence="4 5">
    <name type="scientific">Massariosphaeria phaeospora</name>
    <dbReference type="NCBI Taxonomy" id="100035"/>
    <lineage>
        <taxon>Eukaryota</taxon>
        <taxon>Fungi</taxon>
        <taxon>Dikarya</taxon>
        <taxon>Ascomycota</taxon>
        <taxon>Pezizomycotina</taxon>
        <taxon>Dothideomycetes</taxon>
        <taxon>Pleosporomycetidae</taxon>
        <taxon>Pleosporales</taxon>
        <taxon>Pleosporales incertae sedis</taxon>
        <taxon>Massariosphaeria</taxon>
    </lineage>
</organism>
<feature type="active site" description="Charge relay system" evidence="2">
    <location>
        <position position="760"/>
    </location>
</feature>
<proteinExistence type="inferred from homology"/>
<protein>
    <recommendedName>
        <fullName evidence="3">Peptidase S8/S53 domain-containing protein</fullName>
    </recommendedName>
</protein>